<keyword evidence="2" id="KW-1003">Cell membrane</keyword>
<evidence type="ECO:0000256" key="6">
    <source>
        <dbReference type="SAM" id="Phobius"/>
    </source>
</evidence>
<feature type="transmembrane region" description="Helical" evidence="6">
    <location>
        <begin position="88"/>
        <end position="113"/>
    </location>
</feature>
<keyword evidence="8" id="KW-1185">Reference proteome</keyword>
<sequence>MGHETHVEVRTQAQYEYDKAHSRAHMRKQVVNFAIMIFLTFIAFAAVLADFSPTFIIPIILLLAGIQVVLQLYAFMHLEDRSTHMVGVIEFFIWSAAFIAFTFFVAFTTIIWWGNY</sequence>
<dbReference type="InterPro" id="IPR005171">
    <property type="entry name" value="Cyt_c_oxidase_su4_prok"/>
</dbReference>
<dbReference type="Proteomes" id="UP000600565">
    <property type="component" value="Unassembled WGS sequence"/>
</dbReference>
<accession>A0ABR8XI61</accession>
<reference evidence="7 8" key="1">
    <citation type="submission" date="2020-08" db="EMBL/GenBank/DDBJ databases">
        <title>A Genomic Blueprint of the Chicken Gut Microbiome.</title>
        <authorList>
            <person name="Gilroy R."/>
            <person name="Ravi A."/>
            <person name="Getino M."/>
            <person name="Pursley I."/>
            <person name="Horton D.L."/>
            <person name="Alikhan N.-F."/>
            <person name="Baker D."/>
            <person name="Gharbi K."/>
            <person name="Hall N."/>
            <person name="Watson M."/>
            <person name="Adriaenssens E.M."/>
            <person name="Foster-Nyarko E."/>
            <person name="Jarju S."/>
            <person name="Secka A."/>
            <person name="Antonio M."/>
            <person name="Oren A."/>
            <person name="Chaudhuri R."/>
            <person name="La Ragione R.M."/>
            <person name="Hildebrand F."/>
            <person name="Pallen M.J."/>
        </authorList>
    </citation>
    <scope>NUCLEOTIDE SEQUENCE [LARGE SCALE GENOMIC DNA]</scope>
    <source>
        <strain evidence="7 8">Sa1YVA6</strain>
    </source>
</reference>
<name>A0ABR8XI61_9BACL</name>
<protein>
    <submittedName>
        <fullName evidence="7">Cytochrome C oxidase subunit IV family protein</fullName>
    </submittedName>
</protein>
<evidence type="ECO:0000256" key="5">
    <source>
        <dbReference type="ARBA" id="ARBA00023136"/>
    </source>
</evidence>
<comment type="subcellular location">
    <subcellularLocation>
        <location evidence="1">Cell membrane</location>
        <topology evidence="1">Multi-pass membrane protein</topology>
    </subcellularLocation>
</comment>
<organism evidence="7 8">
    <name type="scientific">Solibacillus merdavium</name>
    <dbReference type="NCBI Taxonomy" id="2762218"/>
    <lineage>
        <taxon>Bacteria</taxon>
        <taxon>Bacillati</taxon>
        <taxon>Bacillota</taxon>
        <taxon>Bacilli</taxon>
        <taxon>Bacillales</taxon>
        <taxon>Caryophanaceae</taxon>
        <taxon>Solibacillus</taxon>
    </lineage>
</organism>
<dbReference type="Pfam" id="PF03626">
    <property type="entry name" value="COX4_pro"/>
    <property type="match status" value="1"/>
</dbReference>
<gene>
    <name evidence="7" type="ORF">H9632_00980</name>
</gene>
<evidence type="ECO:0000256" key="3">
    <source>
        <dbReference type="ARBA" id="ARBA00022692"/>
    </source>
</evidence>
<keyword evidence="4 6" id="KW-1133">Transmembrane helix</keyword>
<feature type="transmembrane region" description="Helical" evidence="6">
    <location>
        <begin position="30"/>
        <end position="49"/>
    </location>
</feature>
<feature type="transmembrane region" description="Helical" evidence="6">
    <location>
        <begin position="55"/>
        <end position="76"/>
    </location>
</feature>
<proteinExistence type="predicted"/>
<evidence type="ECO:0000313" key="8">
    <source>
        <dbReference type="Proteomes" id="UP000600565"/>
    </source>
</evidence>
<evidence type="ECO:0000313" key="7">
    <source>
        <dbReference type="EMBL" id="MBD8031621.1"/>
    </source>
</evidence>
<evidence type="ECO:0000256" key="4">
    <source>
        <dbReference type="ARBA" id="ARBA00022989"/>
    </source>
</evidence>
<comment type="caution">
    <text evidence="7">The sequence shown here is derived from an EMBL/GenBank/DDBJ whole genome shotgun (WGS) entry which is preliminary data.</text>
</comment>
<dbReference type="RefSeq" id="WP_191702266.1">
    <property type="nucleotide sequence ID" value="NZ_JACSPW010000001.1"/>
</dbReference>
<keyword evidence="3 6" id="KW-0812">Transmembrane</keyword>
<evidence type="ECO:0000256" key="2">
    <source>
        <dbReference type="ARBA" id="ARBA00022475"/>
    </source>
</evidence>
<keyword evidence="5 6" id="KW-0472">Membrane</keyword>
<evidence type="ECO:0000256" key="1">
    <source>
        <dbReference type="ARBA" id="ARBA00004651"/>
    </source>
</evidence>
<dbReference type="EMBL" id="JACSPW010000001">
    <property type="protein sequence ID" value="MBD8031621.1"/>
    <property type="molecule type" value="Genomic_DNA"/>
</dbReference>